<feature type="region of interest" description="Disordered" evidence="1">
    <location>
        <begin position="62"/>
        <end position="93"/>
    </location>
</feature>
<evidence type="ECO:0000256" key="2">
    <source>
        <dbReference type="SAM" id="Phobius"/>
    </source>
</evidence>
<evidence type="ECO:0000313" key="3">
    <source>
        <dbReference type="EMBL" id="GFS68922.1"/>
    </source>
</evidence>
<keyword evidence="4" id="KW-1185">Reference proteome</keyword>
<keyword evidence="2" id="KW-0812">Transmembrane</keyword>
<dbReference type="AlphaFoldDB" id="A0A8X6MN08"/>
<evidence type="ECO:0000256" key="1">
    <source>
        <dbReference type="SAM" id="MobiDB-lite"/>
    </source>
</evidence>
<dbReference type="EMBL" id="BMAW01049052">
    <property type="protein sequence ID" value="GFS68922.1"/>
    <property type="molecule type" value="Genomic_DNA"/>
</dbReference>
<proteinExistence type="predicted"/>
<dbReference type="Proteomes" id="UP000887013">
    <property type="component" value="Unassembled WGS sequence"/>
</dbReference>
<accession>A0A8X6MN08</accession>
<sequence>MPTGTFQAFNSATILKEHSPDLRNDKKNYKLYVFELFYSLKMTIIFFSLEVVLCKCLPLSKTSEPQDPSHKMKFPQRPQQIALVSTETPKIFN</sequence>
<keyword evidence="2" id="KW-1133">Transmembrane helix</keyword>
<name>A0A8X6MN08_NEPPI</name>
<protein>
    <submittedName>
        <fullName evidence="3">Uncharacterized protein</fullName>
    </submittedName>
</protein>
<evidence type="ECO:0000313" key="4">
    <source>
        <dbReference type="Proteomes" id="UP000887013"/>
    </source>
</evidence>
<keyword evidence="2" id="KW-0472">Membrane</keyword>
<comment type="caution">
    <text evidence="3">The sequence shown here is derived from an EMBL/GenBank/DDBJ whole genome shotgun (WGS) entry which is preliminary data.</text>
</comment>
<reference evidence="3" key="1">
    <citation type="submission" date="2020-08" db="EMBL/GenBank/DDBJ databases">
        <title>Multicomponent nature underlies the extraordinary mechanical properties of spider dragline silk.</title>
        <authorList>
            <person name="Kono N."/>
            <person name="Nakamura H."/>
            <person name="Mori M."/>
            <person name="Yoshida Y."/>
            <person name="Ohtoshi R."/>
            <person name="Malay A.D."/>
            <person name="Moran D.A.P."/>
            <person name="Tomita M."/>
            <person name="Numata K."/>
            <person name="Arakawa K."/>
        </authorList>
    </citation>
    <scope>NUCLEOTIDE SEQUENCE</scope>
</reference>
<feature type="transmembrane region" description="Helical" evidence="2">
    <location>
        <begin position="31"/>
        <end position="53"/>
    </location>
</feature>
<gene>
    <name evidence="3" type="ORF">NPIL_609131</name>
</gene>
<feature type="compositionally biased region" description="Polar residues" evidence="1">
    <location>
        <begin position="77"/>
        <end position="93"/>
    </location>
</feature>
<organism evidence="3 4">
    <name type="scientific">Nephila pilipes</name>
    <name type="common">Giant wood spider</name>
    <name type="synonym">Nephila maculata</name>
    <dbReference type="NCBI Taxonomy" id="299642"/>
    <lineage>
        <taxon>Eukaryota</taxon>
        <taxon>Metazoa</taxon>
        <taxon>Ecdysozoa</taxon>
        <taxon>Arthropoda</taxon>
        <taxon>Chelicerata</taxon>
        <taxon>Arachnida</taxon>
        <taxon>Araneae</taxon>
        <taxon>Araneomorphae</taxon>
        <taxon>Entelegynae</taxon>
        <taxon>Araneoidea</taxon>
        <taxon>Nephilidae</taxon>
        <taxon>Nephila</taxon>
    </lineage>
</organism>